<dbReference type="Proteomes" id="UP000219612">
    <property type="component" value="Unassembled WGS sequence"/>
</dbReference>
<accession>A0A285K8S6</accession>
<dbReference type="NCBIfam" id="TIGR04085">
    <property type="entry name" value="rSAM_more_4Fe4S"/>
    <property type="match status" value="1"/>
</dbReference>
<reference evidence="11" key="1">
    <citation type="submission" date="2017-09" db="EMBL/GenBank/DDBJ databases">
        <authorList>
            <person name="Varghese N."/>
            <person name="Submissions S."/>
        </authorList>
    </citation>
    <scope>NUCLEOTIDE SEQUENCE [LARGE SCALE GENOMIC DNA]</scope>
    <source>
        <strain evidence="11">CGMCC 4.6857</strain>
    </source>
</reference>
<dbReference type="GO" id="GO:0048038">
    <property type="term" value="F:quinone binding"/>
    <property type="evidence" value="ECO:0007669"/>
    <property type="project" value="InterPro"/>
</dbReference>
<dbReference type="SFLD" id="SFLDF00280">
    <property type="entry name" value="coenzyme_PQQ_synthesis_protein"/>
    <property type="match status" value="1"/>
</dbReference>
<dbReference type="EMBL" id="OBDY01000033">
    <property type="protein sequence ID" value="SNY68643.1"/>
    <property type="molecule type" value="Genomic_DNA"/>
</dbReference>
<dbReference type="OrthoDB" id="9782387at2"/>
<dbReference type="EC" id="1.21.98.4" evidence="8"/>
<comment type="cofactor">
    <cofactor evidence="8">
        <name>[4Fe-4S] cluster</name>
        <dbReference type="ChEBI" id="CHEBI:49883"/>
    </cofactor>
    <text evidence="8">Binds 1 [4Fe-4S] cluster. The cluster is coordinated with 3 cysteines and an exchangeable S-adenosyl-L-methionine.</text>
</comment>
<evidence type="ECO:0000256" key="8">
    <source>
        <dbReference type="HAMAP-Rule" id="MF_00660"/>
    </source>
</evidence>
<evidence type="ECO:0000256" key="4">
    <source>
        <dbReference type="ARBA" id="ARBA00022723"/>
    </source>
</evidence>
<evidence type="ECO:0000313" key="10">
    <source>
        <dbReference type="EMBL" id="SNY68643.1"/>
    </source>
</evidence>
<dbReference type="InterPro" id="IPR007197">
    <property type="entry name" value="rSAM"/>
</dbReference>
<evidence type="ECO:0000256" key="2">
    <source>
        <dbReference type="ARBA" id="ARBA00011741"/>
    </source>
</evidence>
<dbReference type="NCBIfam" id="TIGR03859">
    <property type="entry name" value="PQQ_PqqD"/>
    <property type="match status" value="1"/>
</dbReference>
<dbReference type="PROSITE" id="PS51918">
    <property type="entry name" value="RADICAL_SAM"/>
    <property type="match status" value="1"/>
</dbReference>
<feature type="binding site" evidence="8">
    <location>
        <position position="118"/>
    </location>
    <ligand>
        <name>[4Fe-4S] cluster</name>
        <dbReference type="ChEBI" id="CHEBI:49883"/>
        <note>4Fe-4S-S-AdoMet</note>
    </ligand>
</feature>
<dbReference type="UniPathway" id="UPA00539"/>
<evidence type="ECO:0000256" key="1">
    <source>
        <dbReference type="ARBA" id="ARBA00004886"/>
    </source>
</evidence>
<protein>
    <recommendedName>
        <fullName evidence="8">PqqA peptide cyclase</fullName>
        <ecNumber evidence="8">1.21.98.4</ecNumber>
    </recommendedName>
    <alternativeName>
        <fullName evidence="8">Coenzyme PQQ synthesis protein E</fullName>
    </alternativeName>
</protein>
<dbReference type="RefSeq" id="WP_097328005.1">
    <property type="nucleotide sequence ID" value="NZ_OBDY01000033.1"/>
</dbReference>
<dbReference type="InterPro" id="IPR058240">
    <property type="entry name" value="rSAM_sf"/>
</dbReference>
<feature type="binding site" evidence="8">
    <location>
        <position position="114"/>
    </location>
    <ligand>
        <name>[4Fe-4S] cluster</name>
        <dbReference type="ChEBI" id="CHEBI:49883"/>
        <note>4Fe-4S-S-AdoMet</note>
    </ligand>
</feature>
<comment type="subunit">
    <text evidence="8">Interacts with PqqD. The interaction is necessary for activity of PqqE.</text>
</comment>
<dbReference type="Pfam" id="PF13186">
    <property type="entry name" value="SPASM"/>
    <property type="match status" value="1"/>
</dbReference>
<dbReference type="Gene3D" id="1.10.10.1150">
    <property type="entry name" value="Coenzyme PQQ synthesis protein D (PqqD)"/>
    <property type="match status" value="1"/>
</dbReference>
<dbReference type="GO" id="GO:0051539">
    <property type="term" value="F:4 iron, 4 sulfur cluster binding"/>
    <property type="evidence" value="ECO:0007669"/>
    <property type="project" value="UniProtKB-KW"/>
</dbReference>
<evidence type="ECO:0000256" key="3">
    <source>
        <dbReference type="ARBA" id="ARBA00022691"/>
    </source>
</evidence>
<keyword evidence="8" id="KW-0004">4Fe-4S</keyword>
<gene>
    <name evidence="8" type="primary">pqqE</name>
    <name evidence="10" type="ORF">SAMN05421748_13393</name>
</gene>
<evidence type="ECO:0000313" key="11">
    <source>
        <dbReference type="Proteomes" id="UP000219612"/>
    </source>
</evidence>
<keyword evidence="11" id="KW-1185">Reference proteome</keyword>
<comment type="catalytic activity">
    <reaction evidence="8">
        <text>[PQQ precursor protein] + S-adenosyl-L-methionine = E-Y cross-linked-[PQQ precursor protein] + 5'-deoxyadenosine + L-methionine + H(+)</text>
        <dbReference type="Rhea" id="RHEA:56836"/>
        <dbReference type="Rhea" id="RHEA-COMP:14800"/>
        <dbReference type="Rhea" id="RHEA-COMP:14801"/>
        <dbReference type="ChEBI" id="CHEBI:15378"/>
        <dbReference type="ChEBI" id="CHEBI:17319"/>
        <dbReference type="ChEBI" id="CHEBI:57844"/>
        <dbReference type="ChEBI" id="CHEBI:59789"/>
        <dbReference type="ChEBI" id="CHEBI:141026"/>
        <dbReference type="ChEBI" id="CHEBI:141027"/>
        <dbReference type="EC" id="1.21.98.4"/>
    </reaction>
</comment>
<evidence type="ECO:0000256" key="7">
    <source>
        <dbReference type="ARBA" id="ARBA00023014"/>
    </source>
</evidence>
<dbReference type="SFLD" id="SFLDG01386">
    <property type="entry name" value="main_SPASM_domain-containing"/>
    <property type="match status" value="1"/>
</dbReference>
<proteinExistence type="inferred from homology"/>
<dbReference type="InterPro" id="IPR050377">
    <property type="entry name" value="Radical_SAM_PqqE_MftC-like"/>
</dbReference>
<dbReference type="InterPro" id="IPR008792">
    <property type="entry name" value="PQQD"/>
</dbReference>
<evidence type="ECO:0000256" key="6">
    <source>
        <dbReference type="ARBA" id="ARBA00023004"/>
    </source>
</evidence>
<dbReference type="NCBIfam" id="TIGR02109">
    <property type="entry name" value="PQQ_syn_pqqE"/>
    <property type="match status" value="1"/>
</dbReference>
<feature type="domain" description="Radical SAM core" evidence="9">
    <location>
        <begin position="100"/>
        <end position="304"/>
    </location>
</feature>
<keyword evidence="8" id="KW-0560">Oxidoreductase</keyword>
<keyword evidence="4 8" id="KW-0479">Metal-binding</keyword>
<dbReference type="PANTHER" id="PTHR11228">
    <property type="entry name" value="RADICAL SAM DOMAIN PROTEIN"/>
    <property type="match status" value="1"/>
</dbReference>
<dbReference type="PANTHER" id="PTHR11228:SF7">
    <property type="entry name" value="PQQA PEPTIDE CYCLASE"/>
    <property type="match status" value="1"/>
</dbReference>
<dbReference type="Pfam" id="PF04055">
    <property type="entry name" value="Radical_SAM"/>
    <property type="match status" value="1"/>
</dbReference>
<dbReference type="InterPro" id="IPR013785">
    <property type="entry name" value="Aldolase_TIM"/>
</dbReference>
<comment type="subunit">
    <text evidence="2">Monomer. Interacts with PqqE.</text>
</comment>
<dbReference type="SFLD" id="SFLDS00029">
    <property type="entry name" value="Radical_SAM"/>
    <property type="match status" value="1"/>
</dbReference>
<evidence type="ECO:0000259" key="9">
    <source>
        <dbReference type="PROSITE" id="PS51918"/>
    </source>
</evidence>
<comment type="similarity">
    <text evidence="8">Belongs to the radical SAM superfamily. PqqE family.</text>
</comment>
<dbReference type="GO" id="GO:0016491">
    <property type="term" value="F:oxidoreductase activity"/>
    <property type="evidence" value="ECO:0007669"/>
    <property type="project" value="UniProtKB-KW"/>
</dbReference>
<name>A0A285K8S6_9ACTN</name>
<dbReference type="InterPro" id="IPR023885">
    <property type="entry name" value="4Fe4S-binding_SPASM_dom"/>
</dbReference>
<keyword evidence="5 8" id="KW-0884">PQQ biosynthesis</keyword>
<comment type="function">
    <text evidence="8">Catalyzes the cross-linking of a glutamate residue and a tyrosine residue in the PqqA protein as part of the biosynthesis of pyrroloquinoline quinone (PQQ).</text>
</comment>
<dbReference type="GO" id="GO:0005506">
    <property type="term" value="F:iron ion binding"/>
    <property type="evidence" value="ECO:0007669"/>
    <property type="project" value="UniProtKB-UniRule"/>
</dbReference>
<dbReference type="HAMAP" id="MF_00660">
    <property type="entry name" value="PqqE"/>
    <property type="match status" value="1"/>
</dbReference>
<dbReference type="GO" id="GO:1904047">
    <property type="term" value="F:S-adenosyl-L-methionine binding"/>
    <property type="evidence" value="ECO:0007669"/>
    <property type="project" value="UniProtKB-UniRule"/>
</dbReference>
<dbReference type="CDD" id="cd01335">
    <property type="entry name" value="Radical_SAM"/>
    <property type="match status" value="1"/>
</dbReference>
<dbReference type="GO" id="GO:0009975">
    <property type="term" value="F:cyclase activity"/>
    <property type="evidence" value="ECO:0007669"/>
    <property type="project" value="UniProtKB-UniRule"/>
</dbReference>
<dbReference type="SFLD" id="SFLDG01067">
    <property type="entry name" value="SPASM/twitch_domain_containing"/>
    <property type="match status" value="1"/>
</dbReference>
<dbReference type="GO" id="GO:0018189">
    <property type="term" value="P:pyrroloquinoline quinone biosynthetic process"/>
    <property type="evidence" value="ECO:0007669"/>
    <property type="project" value="UniProtKB-UniRule"/>
</dbReference>
<keyword evidence="6 8" id="KW-0408">Iron</keyword>
<dbReference type="InterPro" id="IPR022479">
    <property type="entry name" value="PqqD_bac"/>
</dbReference>
<sequence length="438" mass="46928">MRPGLAEGVRLVHDPVRDVDALLYPEGSLLLDGPAPDVVRACDGRRGLPEIVALMASSYDGVEVADVADLIEDLVDRRLLIDGGPAAHARNIAGKRLSRAPLPVGMVAELTYRCPLSCGRCSNPVEASRREIGTAAWLARLTQARDLGVLQVHFSGGEPVLRPDLPELVAHARGLGMYTNLITSGIGLTARRLSGFDHVQLSVQHAAETAADAIAGLRSHHRKIAAAALVREAGLPLTVNVVLHAGNVDAVEEIAAFAAGLGASRLELAHTQYYGWGLRNRAAIMPTAAQIHHADEAAARVHGRYDMEIVYVRPDHHTGRPKPCMNGWASRQFAIDPSGTVLPCLAAAQLPGPSPEGSLAEIWFDSELFNRFRGTAWMPDPCRGCDLRELDFGGCRCQAFQLTGDAAATDPVCSLSPHHQDLVPAGGPRPAVIPRRYR</sequence>
<comment type="pathway">
    <text evidence="1 8">Cofactor biosynthesis; pyrroloquinoline quinone biosynthesis.</text>
</comment>
<dbReference type="Gene3D" id="3.20.20.70">
    <property type="entry name" value="Aldolase class I"/>
    <property type="match status" value="1"/>
</dbReference>
<dbReference type="SUPFAM" id="SSF102114">
    <property type="entry name" value="Radical SAM enzymes"/>
    <property type="match status" value="1"/>
</dbReference>
<dbReference type="InterPro" id="IPR011843">
    <property type="entry name" value="PQQ_synth_PqqE_bac"/>
</dbReference>
<keyword evidence="3 8" id="KW-0949">S-adenosyl-L-methionine</keyword>
<keyword evidence="7 8" id="KW-0411">Iron-sulfur</keyword>
<evidence type="ECO:0000256" key="5">
    <source>
        <dbReference type="ARBA" id="ARBA00022905"/>
    </source>
</evidence>
<dbReference type="InterPro" id="IPR041881">
    <property type="entry name" value="PqqD_sf"/>
</dbReference>
<feature type="binding site" evidence="8">
    <location>
        <position position="121"/>
    </location>
    <ligand>
        <name>[4Fe-4S] cluster</name>
        <dbReference type="ChEBI" id="CHEBI:49883"/>
        <note>4Fe-4S-S-AdoMet</note>
    </ligand>
</feature>
<dbReference type="Pfam" id="PF05402">
    <property type="entry name" value="PqqD"/>
    <property type="match status" value="1"/>
</dbReference>
<organism evidence="10 11">
    <name type="scientific">Paractinoplanes atraurantiacus</name>
    <dbReference type="NCBI Taxonomy" id="1036182"/>
    <lineage>
        <taxon>Bacteria</taxon>
        <taxon>Bacillati</taxon>
        <taxon>Actinomycetota</taxon>
        <taxon>Actinomycetes</taxon>
        <taxon>Micromonosporales</taxon>
        <taxon>Micromonosporaceae</taxon>
        <taxon>Paractinoplanes</taxon>
    </lineage>
</organism>
<dbReference type="AlphaFoldDB" id="A0A285K8S6"/>